<dbReference type="InterPro" id="IPR029058">
    <property type="entry name" value="AB_hydrolase_fold"/>
</dbReference>
<sequence length="296" mass="31588">MTERDRKAHVLVGTELEFSSQAGLASAVTIRGERLVGTGDRGEILLMHGGGQTRHAWGAGAHALAEAGWTCTSIDLRGHGDSDWSPDGSYDIASYVADVRGICAELGGDVVLVGASLGGITALMLSGESDAPVRALVLVDIVPRPEPEGVDRIRTFMQKHPGGFASLEEVGDAIAEYKGRERTRNIEGLKKNVRRREDGRWHWHWDPKILWHPTKEETRPGVSGDELVAYARRVKAPVLLLRGAASDVVGDAGADELAEAVADVEIAMVAGAGHMVAGDDNDAFISALLSFLDART</sequence>
<dbReference type="InterPro" id="IPR050228">
    <property type="entry name" value="Carboxylesterase_BioH"/>
</dbReference>
<reference evidence="2" key="1">
    <citation type="submission" date="2020-05" db="EMBL/GenBank/DDBJ databases">
        <authorList>
            <person name="Chiriac C."/>
            <person name="Salcher M."/>
            <person name="Ghai R."/>
            <person name="Kavagutti S V."/>
        </authorList>
    </citation>
    <scope>NUCLEOTIDE SEQUENCE</scope>
</reference>
<dbReference type="PANTHER" id="PTHR43194">
    <property type="entry name" value="HYDROLASE ALPHA/BETA FOLD FAMILY"/>
    <property type="match status" value="1"/>
</dbReference>
<dbReference type="InterPro" id="IPR000073">
    <property type="entry name" value="AB_hydrolase_1"/>
</dbReference>
<dbReference type="Gene3D" id="3.40.50.1820">
    <property type="entry name" value="alpha/beta hydrolase"/>
    <property type="match status" value="1"/>
</dbReference>
<name>A0A6J7BKG1_9ZZZZ</name>
<dbReference type="Pfam" id="PF12697">
    <property type="entry name" value="Abhydrolase_6"/>
    <property type="match status" value="1"/>
</dbReference>
<dbReference type="EMBL" id="CAFBIZ010000007">
    <property type="protein sequence ID" value="CAB4846196.1"/>
    <property type="molecule type" value="Genomic_DNA"/>
</dbReference>
<proteinExistence type="predicted"/>
<evidence type="ECO:0000259" key="1">
    <source>
        <dbReference type="Pfam" id="PF12697"/>
    </source>
</evidence>
<dbReference type="SUPFAM" id="SSF53474">
    <property type="entry name" value="alpha/beta-Hydrolases"/>
    <property type="match status" value="1"/>
</dbReference>
<gene>
    <name evidence="2" type="ORF">UFOPK3268_00118</name>
</gene>
<protein>
    <submittedName>
        <fullName evidence="2">Unannotated protein</fullName>
    </submittedName>
</protein>
<dbReference type="PANTHER" id="PTHR43194:SF2">
    <property type="entry name" value="PEROXISOMAL MEMBRANE PROTEIN LPX1"/>
    <property type="match status" value="1"/>
</dbReference>
<organism evidence="2">
    <name type="scientific">freshwater metagenome</name>
    <dbReference type="NCBI Taxonomy" id="449393"/>
    <lineage>
        <taxon>unclassified sequences</taxon>
        <taxon>metagenomes</taxon>
        <taxon>ecological metagenomes</taxon>
    </lineage>
</organism>
<feature type="domain" description="AB hydrolase-1" evidence="1">
    <location>
        <begin position="44"/>
        <end position="286"/>
    </location>
</feature>
<dbReference type="AlphaFoldDB" id="A0A6J7BKG1"/>
<evidence type="ECO:0000313" key="2">
    <source>
        <dbReference type="EMBL" id="CAB4846196.1"/>
    </source>
</evidence>
<accession>A0A6J7BKG1</accession>